<dbReference type="InterPro" id="IPR004875">
    <property type="entry name" value="DDE_SF_endonuclease_dom"/>
</dbReference>
<feature type="compositionally biased region" description="Low complexity" evidence="12">
    <location>
        <begin position="640"/>
        <end position="655"/>
    </location>
</feature>
<dbReference type="Proteomes" id="UP000472260">
    <property type="component" value="Unassembled WGS sequence"/>
</dbReference>
<feature type="region of interest" description="Disordered" evidence="12">
    <location>
        <begin position="639"/>
        <end position="675"/>
    </location>
</feature>
<dbReference type="InterPro" id="IPR006600">
    <property type="entry name" value="HTH_CenpB_DNA-bd_dom"/>
</dbReference>
<feature type="domain" description="C2H2-type" evidence="13">
    <location>
        <begin position="430"/>
        <end position="457"/>
    </location>
</feature>
<keyword evidence="16" id="KW-1185">Reference proteome</keyword>
<dbReference type="InterPro" id="IPR029526">
    <property type="entry name" value="PGBD"/>
</dbReference>
<dbReference type="InterPro" id="IPR013087">
    <property type="entry name" value="Znf_C2H2_type"/>
</dbReference>
<keyword evidence="5 11" id="KW-0863">Zinc-finger</keyword>
<dbReference type="GO" id="GO:0003677">
    <property type="term" value="F:DNA binding"/>
    <property type="evidence" value="ECO:0007669"/>
    <property type="project" value="UniProtKB-KW"/>
</dbReference>
<evidence type="ECO:0000256" key="11">
    <source>
        <dbReference type="PROSITE-ProRule" id="PRU00042"/>
    </source>
</evidence>
<comment type="function">
    <text evidence="1">May function as a transcription factor.</text>
</comment>
<feature type="domain" description="HTH CENPB-type" evidence="14">
    <location>
        <begin position="1492"/>
        <end position="1564"/>
    </location>
</feature>
<evidence type="ECO:0000256" key="10">
    <source>
        <dbReference type="ARBA" id="ARBA00023242"/>
    </source>
</evidence>
<evidence type="ECO:0000256" key="6">
    <source>
        <dbReference type="ARBA" id="ARBA00022833"/>
    </source>
</evidence>
<dbReference type="InterPro" id="IPR036236">
    <property type="entry name" value="Znf_C2H2_sf"/>
</dbReference>
<evidence type="ECO:0000256" key="2">
    <source>
        <dbReference type="ARBA" id="ARBA00004123"/>
    </source>
</evidence>
<keyword evidence="9" id="KW-0804">Transcription</keyword>
<accession>A0A671QBQ1</accession>
<dbReference type="Ensembl" id="ENSSANT00000070092.1">
    <property type="protein sequence ID" value="ENSSANP00000065937.1"/>
    <property type="gene ID" value="ENSSANG00000032890.1"/>
</dbReference>
<evidence type="ECO:0000259" key="13">
    <source>
        <dbReference type="PROSITE" id="PS50157"/>
    </source>
</evidence>
<feature type="domain" description="C2H2-type" evidence="13">
    <location>
        <begin position="466"/>
        <end position="494"/>
    </location>
</feature>
<feature type="compositionally biased region" description="Polar residues" evidence="12">
    <location>
        <begin position="1936"/>
        <end position="1956"/>
    </location>
</feature>
<name>A0A671QBQ1_9TELE</name>
<dbReference type="PANTHER" id="PTHR46599">
    <property type="entry name" value="PIGGYBAC TRANSPOSABLE ELEMENT-DERIVED PROTEIN 4"/>
    <property type="match status" value="1"/>
</dbReference>
<keyword evidence="6" id="KW-0862">Zinc</keyword>
<reference evidence="15" key="1">
    <citation type="submission" date="2025-05" db="UniProtKB">
        <authorList>
            <consortium name="Ensembl"/>
        </authorList>
    </citation>
    <scope>IDENTIFICATION</scope>
</reference>
<feature type="compositionally biased region" description="Polar residues" evidence="12">
    <location>
        <begin position="17"/>
        <end position="31"/>
    </location>
</feature>
<dbReference type="PROSITE" id="PS00028">
    <property type="entry name" value="ZINC_FINGER_C2H2_1"/>
    <property type="match status" value="5"/>
</dbReference>
<feature type="region of interest" description="Disordered" evidence="12">
    <location>
        <begin position="365"/>
        <end position="392"/>
    </location>
</feature>
<dbReference type="GO" id="GO:0008270">
    <property type="term" value="F:zinc ion binding"/>
    <property type="evidence" value="ECO:0007669"/>
    <property type="project" value="UniProtKB-KW"/>
</dbReference>
<dbReference type="GO" id="GO:0005634">
    <property type="term" value="C:nucleus"/>
    <property type="evidence" value="ECO:0007669"/>
    <property type="project" value="UniProtKB-SubCell"/>
</dbReference>
<keyword evidence="8" id="KW-0238">DNA-binding</keyword>
<feature type="region of interest" description="Disordered" evidence="12">
    <location>
        <begin position="1392"/>
        <end position="1424"/>
    </location>
</feature>
<feature type="compositionally biased region" description="Polar residues" evidence="12">
    <location>
        <begin position="656"/>
        <end position="666"/>
    </location>
</feature>
<dbReference type="Pfam" id="PF03221">
    <property type="entry name" value="HTH_Tnp_Tc5"/>
    <property type="match status" value="1"/>
</dbReference>
<dbReference type="SMART" id="SM00355">
    <property type="entry name" value="ZnF_C2H2"/>
    <property type="match status" value="9"/>
</dbReference>
<dbReference type="InterPro" id="IPR057618">
    <property type="entry name" value="Znf_POGZ/Z280C-D-like"/>
</dbReference>
<evidence type="ECO:0000256" key="7">
    <source>
        <dbReference type="ARBA" id="ARBA00023015"/>
    </source>
</evidence>
<feature type="compositionally biased region" description="Low complexity" evidence="12">
    <location>
        <begin position="1921"/>
        <end position="1933"/>
    </location>
</feature>
<evidence type="ECO:0000256" key="9">
    <source>
        <dbReference type="ARBA" id="ARBA00023163"/>
    </source>
</evidence>
<dbReference type="PANTHER" id="PTHR46599:SF1">
    <property type="entry name" value="POGO TRANSPOSABLE ELEMENT WITH ZNF DOMAIN"/>
    <property type="match status" value="1"/>
</dbReference>
<dbReference type="Gene3D" id="3.30.160.60">
    <property type="entry name" value="Classic Zinc Finger"/>
    <property type="match status" value="2"/>
</dbReference>
<evidence type="ECO:0000259" key="14">
    <source>
        <dbReference type="PROSITE" id="PS51253"/>
    </source>
</evidence>
<feature type="region of interest" description="Disordered" evidence="12">
    <location>
        <begin position="12"/>
        <end position="45"/>
    </location>
</feature>
<proteinExistence type="predicted"/>
<keyword evidence="10" id="KW-0539">Nucleus</keyword>
<evidence type="ECO:0000256" key="3">
    <source>
        <dbReference type="ARBA" id="ARBA00022723"/>
    </source>
</evidence>
<evidence type="ECO:0000256" key="4">
    <source>
        <dbReference type="ARBA" id="ARBA00022737"/>
    </source>
</evidence>
<keyword evidence="4" id="KW-0677">Repeat</keyword>
<feature type="compositionally biased region" description="Acidic residues" evidence="12">
    <location>
        <begin position="1874"/>
        <end position="1884"/>
    </location>
</feature>
<dbReference type="Ensembl" id="ENSSANT00000070089.1">
    <property type="protein sequence ID" value="ENSSANP00000065934.1"/>
    <property type="gene ID" value="ENSSANG00000032890.1"/>
</dbReference>
<protein>
    <submittedName>
        <fullName evidence="15">Pogo transposable element derived with ZNF domain b</fullName>
    </submittedName>
</protein>
<feature type="region of interest" description="Disordered" evidence="12">
    <location>
        <begin position="1843"/>
        <end position="1956"/>
    </location>
</feature>
<evidence type="ECO:0000256" key="5">
    <source>
        <dbReference type="ARBA" id="ARBA00022771"/>
    </source>
</evidence>
<comment type="subcellular location">
    <subcellularLocation>
        <location evidence="2">Nucleus</location>
    </subcellularLocation>
</comment>
<evidence type="ECO:0000313" key="16">
    <source>
        <dbReference type="Proteomes" id="UP000472260"/>
    </source>
</evidence>
<feature type="compositionally biased region" description="Acidic residues" evidence="12">
    <location>
        <begin position="1393"/>
        <end position="1412"/>
    </location>
</feature>
<evidence type="ECO:0000256" key="1">
    <source>
        <dbReference type="ARBA" id="ARBA00003729"/>
    </source>
</evidence>
<sequence>MDADLFMECEEEELEPWQQQHSMDDSVGNSESSTPTVSSTPATPVDIPAESKTVVIPNLPPVVNTANTVPLITNTLTQRVVPAAVPADIPKAVQGQQVILAPGGGGLGTVTLSQVLLPGTTIANAPNSQPFYFTTQGLPVQNINPLQPGQSPMSLVLNVQQGQTVRPITLVQAPGTQIFKPTVGATQIITQPAQIRTGAPVANRVQTPSSFSTVQIPATFTIRTTTAVTKPAANSLPTMSSTTITQPSTARTTTKIVTIKPGNGPLDMQNIMSLVKSVNLSGGAQAQTFVVMSNQKTNNGPIVSSAVPVMTQNVVQTIPITHTTPSTTSYLCPRCGAQFKMIEALRSHMCLCCPALAQTDTSSTATAVNTPATPPKSVSVVPSIKLDSPPTKAKDTRNRLVMLVDDFYYGTFEGNRVYVPMDNSKEPLSFKCLTCNKRLKNNIRLMNHMRYHVELEQQNGEMDTHTSCQHCFRRFPTPFRLQCHLENVHTSIESSTKCKICEWSFESEPVFLQHMKNTHKPGEMPYVCQVCEYRSSLYSDVFNHFRTWHEDTRHLLCQYCLKVFKHSTSYQHHYIRHQKSTVYHCNKCRLQFLFTKDKVEHKINHHRTFRKPRELEGLQPGTKVTIRAYVGLKKLPGQASSKASTNFKKNSNSSSQTCSGDQQSQRHGPGKKQVSKMLDLSKFQEQRALMGRHKCVECSFYIPDFANHYPTYVHCSLCFYSTCCSRAYANHMINNHVPGRVPKTSKKGPLSGVKLSCTGCEYSTALGNLMAKHLIKFPTHSYCIFTRKECLETDIEFCQVEEEVEGPQGDEASDVGTQPDWLSMKQWSVPKEEGTVPEFMDSCGPQHIMARNSDVLEYFQLLFPDILFEQIVFETNAYATYCCSLGQGDPSWKPVSIEEVKGFFGLSILMGIQGLGEPELYWSWDHHHGRYGSRTWELFYRTMSIRRFKQIGAHIRMSSMLVENDNQSADKLSFFHPMLSILQKSMQEAYKPNKCLTVDQAFLPNHDKGIAQAKSKNSQLRIWLLCDSKSGYCHKLLVLTRQEKHKDLGKSVVPQLIEGLEGKHHHIFMSSSLVSVLFMKELYDVGIYCSSSVLPQSPILPKEFWDEPPLNNQGDFQQYEFAPLLTTRWRDNKQLVCLSTNADAGHPDVVWRRSPTKIGELCAVERPQAFKLLQDNMRGVDICNQLLTCNQLGGLVLDTNWRRLFWFLVNLSIINSFIVLRETRKDNPPGWFPGGHFSQAIYRKRLGYQLAKCAERYARQNQVHDSMLEQQIVKKENPETQEGVRHRLAKITRRTRRCKVCNLKNMRHESVYGCTACLVNLCKRSCCFWDYHGFSTNFQGNPKVGFIDTKRFWKVTHYFPSREGTEPGLKYRTEMLERASSVDVKNSCGADAGLDEDVDQEMAPLEDEDTDSNSEMTKSDEDMPHETVARQKVEVTVTNTLSQPVKNREETLSIHQRRILLLALCSGVQKAAKEMDTKPQLIKTWLQDKENQLNECSSRSCGEAVDRLVEWVLTQREQQRPISEAKLFENASELQSQTNENNSFRISYEWAVSFMMLHKLGLDTPFTVHRELPNAMEQNCHRFTELVHSKIKTNNIPQRVFGAMDQLSVFVDFKMLNENTRISRETAFQFTGSGKPFIKMYLSMLANGTMLPAVLFTSHSASMLSRSPPDSILLMAKEEGFSTAEELEIWSTKVWKQHLDSQNENDALLVMDSHHSQTYENVISTVSSTKTFPAIVPAGCTARHQPLEMCVCPVLQRLFLARWAQQLNDGASGVQREDLVELLIFWLEEAMSCFSGRPEFIQHSFWLARLLPDQEVHANLPGTPLELLNKLSEATLGPEVVDLESAEEDDEEEPMDTHTVDKLSQVTEKIDLTQEPEDTANEEVSETKDEDAMPIEIKKTEQQKERTDECLEIASESTDFSHSSPESETPSHNSEQDNFSESGQDANTYQTDLANR</sequence>
<evidence type="ECO:0000256" key="8">
    <source>
        <dbReference type="ARBA" id="ARBA00023125"/>
    </source>
</evidence>
<dbReference type="Pfam" id="PF13843">
    <property type="entry name" value="DDE_Tnp_1_7"/>
    <property type="match status" value="1"/>
</dbReference>
<dbReference type="SUPFAM" id="SSF57667">
    <property type="entry name" value="beta-beta-alpha zinc fingers"/>
    <property type="match status" value="2"/>
</dbReference>
<dbReference type="InterPro" id="IPR059074">
    <property type="entry name" value="zf-C2H2_Z280C_D"/>
</dbReference>
<feature type="compositionally biased region" description="Acidic residues" evidence="12">
    <location>
        <begin position="1843"/>
        <end position="1854"/>
    </location>
</feature>
<dbReference type="Pfam" id="PF25429">
    <property type="entry name" value="zf-POGZ"/>
    <property type="match status" value="1"/>
</dbReference>
<dbReference type="Pfam" id="PF03184">
    <property type="entry name" value="DDE_1"/>
    <property type="match status" value="1"/>
</dbReference>
<evidence type="ECO:0000313" key="15">
    <source>
        <dbReference type="Ensembl" id="ENSSANP00000065937.1"/>
    </source>
</evidence>
<dbReference type="PROSITE" id="PS51253">
    <property type="entry name" value="HTH_CENPB"/>
    <property type="match status" value="1"/>
</dbReference>
<keyword evidence="7" id="KW-0805">Transcription regulation</keyword>
<dbReference type="FunFam" id="3.30.160.60:FF:000298">
    <property type="entry name" value="zinc finger protein 280D isoform X1"/>
    <property type="match status" value="1"/>
</dbReference>
<organism evidence="15 16">
    <name type="scientific">Sinocyclocheilus anshuiensis</name>
    <dbReference type="NCBI Taxonomy" id="1608454"/>
    <lineage>
        <taxon>Eukaryota</taxon>
        <taxon>Metazoa</taxon>
        <taxon>Chordata</taxon>
        <taxon>Craniata</taxon>
        <taxon>Vertebrata</taxon>
        <taxon>Euteleostomi</taxon>
        <taxon>Actinopterygii</taxon>
        <taxon>Neopterygii</taxon>
        <taxon>Teleostei</taxon>
        <taxon>Ostariophysi</taxon>
        <taxon>Cypriniformes</taxon>
        <taxon>Cyprinidae</taxon>
        <taxon>Cyprininae</taxon>
        <taxon>Sinocyclocheilus</taxon>
    </lineage>
</organism>
<dbReference type="PROSITE" id="PS50157">
    <property type="entry name" value="ZINC_FINGER_C2H2_2"/>
    <property type="match status" value="2"/>
</dbReference>
<evidence type="ECO:0000256" key="12">
    <source>
        <dbReference type="SAM" id="MobiDB-lite"/>
    </source>
</evidence>
<keyword evidence="3" id="KW-0479">Metal-binding</keyword>
<feature type="compositionally biased region" description="Basic and acidic residues" evidence="12">
    <location>
        <begin position="1885"/>
        <end position="1909"/>
    </location>
</feature>
<dbReference type="Pfam" id="PF25414">
    <property type="entry name" value="zf-C2H2_Z280C_D"/>
    <property type="match status" value="1"/>
</dbReference>
<feature type="compositionally biased region" description="Low complexity" evidence="12">
    <location>
        <begin position="32"/>
        <end position="45"/>
    </location>
</feature>